<keyword evidence="3" id="KW-0808">Transferase</keyword>
<dbReference type="Gene3D" id="3.40.50.150">
    <property type="entry name" value="Vaccinia Virus protein VP39"/>
    <property type="match status" value="1"/>
</dbReference>
<dbReference type="Proteomes" id="UP000199446">
    <property type="component" value="Unassembled WGS sequence"/>
</dbReference>
<dbReference type="InterPro" id="IPR010982">
    <property type="entry name" value="Lambda_DNA-bd_dom_sf"/>
</dbReference>
<dbReference type="PROSITE" id="PS50943">
    <property type="entry name" value="HTH_CROC1"/>
    <property type="match status" value="1"/>
</dbReference>
<dbReference type="EMBL" id="FNBC01000015">
    <property type="protein sequence ID" value="SDE90450.1"/>
    <property type="molecule type" value="Genomic_DNA"/>
</dbReference>
<dbReference type="InterPro" id="IPR029063">
    <property type="entry name" value="SAM-dependent_MTases_sf"/>
</dbReference>
<dbReference type="CDD" id="cd02440">
    <property type="entry name" value="AdoMet_MTases"/>
    <property type="match status" value="1"/>
</dbReference>
<evidence type="ECO:0000259" key="2">
    <source>
        <dbReference type="PROSITE" id="PS50943"/>
    </source>
</evidence>
<dbReference type="GO" id="GO:0003700">
    <property type="term" value="F:DNA-binding transcription factor activity"/>
    <property type="evidence" value="ECO:0007669"/>
    <property type="project" value="TreeGrafter"/>
</dbReference>
<sequence length="571" mass="62723">MKNDLFYEVGQNLRRLRQAKGLTLSGLAAKAGVAKSLLHALEAGRANPTLATLWALAQALGVPFGELVQARPIGDEGVTVQLIEQTRGRSGEPLEVYRMDLAPRSVRWAEAHERGLRERVIGLRGKARVGPPPGREVGPGEEVEFAGDEPHVYASEEGASLLVFLHYPLPPRPQGEAGSPEKASLALWEVSLGVGGLALEGRWLAPGFQEGVFVRWGANRTYLFSLPLAPLPRLEAQGLLGEALALLHAPTEDLRSHGQSPSLLLRTLAWEGLLLKGEVADPAPLLVQTARPPVGSLKEEDWESRISVDLYARVELLHPGYARQPLFLAYGLQAVGLERGRFLDVGTGPGHHLLLLLELLPHLEPVAVGPSPASRQALAQLVPGVEVLPEDFTLLDSEETFPLIVCVGASHHMSTWRFLEKAYRLLRPGGLLAVADEFLSPFTTREERARNLVLHHTAYLLPFPLEETEALWALRLLALQGESRGLRALAEEAERDLETRSDPFAAFARLELQALLAGLDYEVETKTYPRRFLELAFAVGFELEHHHRLFATHGSGSWDGGTHLFLLRRPK</sequence>
<protein>
    <submittedName>
        <fullName evidence="3">Methyltransferase domain-containing protein</fullName>
    </submittedName>
</protein>
<dbReference type="InterPro" id="IPR014710">
    <property type="entry name" value="RmlC-like_jellyroll"/>
</dbReference>
<dbReference type="Pfam" id="PF13649">
    <property type="entry name" value="Methyltransf_25"/>
    <property type="match status" value="1"/>
</dbReference>
<dbReference type="AlphaFoldDB" id="A0A1G7GQM4"/>
<dbReference type="CDD" id="cd00093">
    <property type="entry name" value="HTH_XRE"/>
    <property type="match status" value="1"/>
</dbReference>
<dbReference type="InterPro" id="IPR050807">
    <property type="entry name" value="TransReg_Diox_bact_type"/>
</dbReference>
<accession>A0A1G7GQM4</accession>
<feature type="domain" description="HTH cro/C1-type" evidence="2">
    <location>
        <begin position="13"/>
        <end position="67"/>
    </location>
</feature>
<dbReference type="SMART" id="SM00530">
    <property type="entry name" value="HTH_XRE"/>
    <property type="match status" value="1"/>
</dbReference>
<dbReference type="InterPro" id="IPR011051">
    <property type="entry name" value="RmlC_Cupin_sf"/>
</dbReference>
<dbReference type="GO" id="GO:0008168">
    <property type="term" value="F:methyltransferase activity"/>
    <property type="evidence" value="ECO:0007669"/>
    <property type="project" value="UniProtKB-KW"/>
</dbReference>
<proteinExistence type="predicted"/>
<dbReference type="PANTHER" id="PTHR46797">
    <property type="entry name" value="HTH-TYPE TRANSCRIPTIONAL REGULATOR"/>
    <property type="match status" value="1"/>
</dbReference>
<keyword evidence="1" id="KW-0238">DNA-binding</keyword>
<dbReference type="PANTHER" id="PTHR46797:SF1">
    <property type="entry name" value="METHYLPHOSPHONATE SYNTHASE"/>
    <property type="match status" value="1"/>
</dbReference>
<dbReference type="OrthoDB" id="9792093at2"/>
<dbReference type="GO" id="GO:0032259">
    <property type="term" value="P:methylation"/>
    <property type="evidence" value="ECO:0007669"/>
    <property type="project" value="UniProtKB-KW"/>
</dbReference>
<organism evidence="3 4">
    <name type="scientific">Thermus arciformis</name>
    <dbReference type="NCBI Taxonomy" id="482827"/>
    <lineage>
        <taxon>Bacteria</taxon>
        <taxon>Thermotogati</taxon>
        <taxon>Deinococcota</taxon>
        <taxon>Deinococci</taxon>
        <taxon>Thermales</taxon>
        <taxon>Thermaceae</taxon>
        <taxon>Thermus</taxon>
    </lineage>
</organism>
<dbReference type="Gene3D" id="1.10.260.40">
    <property type="entry name" value="lambda repressor-like DNA-binding domains"/>
    <property type="match status" value="1"/>
</dbReference>
<dbReference type="GO" id="GO:0003677">
    <property type="term" value="F:DNA binding"/>
    <property type="evidence" value="ECO:0007669"/>
    <property type="project" value="UniProtKB-KW"/>
</dbReference>
<dbReference type="InterPro" id="IPR001387">
    <property type="entry name" value="Cro/C1-type_HTH"/>
</dbReference>
<keyword evidence="3" id="KW-0489">Methyltransferase</keyword>
<gene>
    <name evidence="3" type="ORF">SAMN04488243_11534</name>
</gene>
<dbReference type="SUPFAM" id="SSF47413">
    <property type="entry name" value="lambda repressor-like DNA-binding domains"/>
    <property type="match status" value="1"/>
</dbReference>
<dbReference type="SUPFAM" id="SSF51182">
    <property type="entry name" value="RmlC-like cupins"/>
    <property type="match status" value="1"/>
</dbReference>
<evidence type="ECO:0000313" key="3">
    <source>
        <dbReference type="EMBL" id="SDE90450.1"/>
    </source>
</evidence>
<dbReference type="Pfam" id="PF01381">
    <property type="entry name" value="HTH_3"/>
    <property type="match status" value="1"/>
</dbReference>
<dbReference type="STRING" id="482827.SAMN04488243_11534"/>
<name>A0A1G7GQM4_9DEIN</name>
<evidence type="ECO:0000256" key="1">
    <source>
        <dbReference type="ARBA" id="ARBA00023125"/>
    </source>
</evidence>
<reference evidence="4" key="1">
    <citation type="submission" date="2016-10" db="EMBL/GenBank/DDBJ databases">
        <authorList>
            <person name="Varghese N."/>
            <person name="Submissions S."/>
        </authorList>
    </citation>
    <scope>NUCLEOTIDE SEQUENCE [LARGE SCALE GENOMIC DNA]</scope>
    <source>
        <strain evidence="4">CGMCC 1.6992</strain>
    </source>
</reference>
<keyword evidence="4" id="KW-1185">Reference proteome</keyword>
<dbReference type="SUPFAM" id="SSF53335">
    <property type="entry name" value="S-adenosyl-L-methionine-dependent methyltransferases"/>
    <property type="match status" value="1"/>
</dbReference>
<dbReference type="InterPro" id="IPR041698">
    <property type="entry name" value="Methyltransf_25"/>
</dbReference>
<evidence type="ECO:0000313" key="4">
    <source>
        <dbReference type="Proteomes" id="UP000199446"/>
    </source>
</evidence>
<dbReference type="GO" id="GO:0005829">
    <property type="term" value="C:cytosol"/>
    <property type="evidence" value="ECO:0007669"/>
    <property type="project" value="TreeGrafter"/>
</dbReference>
<dbReference type="Gene3D" id="2.60.120.10">
    <property type="entry name" value="Jelly Rolls"/>
    <property type="match status" value="1"/>
</dbReference>